<sequence>MTEIPQLKKKSAFRLHAAPLHYTALFQSPELCHLACVKASESSRMLLTKFNSTHPHPSPFRDGYGHSHYACSDGYRAETLLGAMERSSDPLNQLFFFSIYFLSHQI</sequence>
<dbReference type="Proteomes" id="UP001054945">
    <property type="component" value="Unassembled WGS sequence"/>
</dbReference>
<evidence type="ECO:0000313" key="1">
    <source>
        <dbReference type="EMBL" id="GIX71067.1"/>
    </source>
</evidence>
<comment type="caution">
    <text evidence="1">The sequence shown here is derived from an EMBL/GenBank/DDBJ whole genome shotgun (WGS) entry which is preliminary data.</text>
</comment>
<organism evidence="1 2">
    <name type="scientific">Caerostris extrusa</name>
    <name type="common">Bark spider</name>
    <name type="synonym">Caerostris bankana</name>
    <dbReference type="NCBI Taxonomy" id="172846"/>
    <lineage>
        <taxon>Eukaryota</taxon>
        <taxon>Metazoa</taxon>
        <taxon>Ecdysozoa</taxon>
        <taxon>Arthropoda</taxon>
        <taxon>Chelicerata</taxon>
        <taxon>Arachnida</taxon>
        <taxon>Araneae</taxon>
        <taxon>Araneomorphae</taxon>
        <taxon>Entelegynae</taxon>
        <taxon>Araneoidea</taxon>
        <taxon>Araneidae</taxon>
        <taxon>Caerostris</taxon>
    </lineage>
</organism>
<accession>A0AAV4MHF0</accession>
<keyword evidence="2" id="KW-1185">Reference proteome</keyword>
<evidence type="ECO:0000313" key="2">
    <source>
        <dbReference type="Proteomes" id="UP001054945"/>
    </source>
</evidence>
<dbReference type="EMBL" id="BPLR01002185">
    <property type="protein sequence ID" value="GIX71067.1"/>
    <property type="molecule type" value="Genomic_DNA"/>
</dbReference>
<protein>
    <submittedName>
        <fullName evidence="1">Uncharacterized protein</fullName>
    </submittedName>
</protein>
<dbReference type="AlphaFoldDB" id="A0AAV4MHF0"/>
<reference evidence="1 2" key="1">
    <citation type="submission" date="2021-06" db="EMBL/GenBank/DDBJ databases">
        <title>Caerostris extrusa draft genome.</title>
        <authorList>
            <person name="Kono N."/>
            <person name="Arakawa K."/>
        </authorList>
    </citation>
    <scope>NUCLEOTIDE SEQUENCE [LARGE SCALE GENOMIC DNA]</scope>
</reference>
<gene>
    <name evidence="1" type="ORF">CEXT_623931</name>
</gene>
<name>A0AAV4MHF0_CAEEX</name>
<proteinExistence type="predicted"/>